<dbReference type="Pfam" id="PF25057">
    <property type="entry name" value="CUT_N"/>
    <property type="match status" value="1"/>
</dbReference>
<dbReference type="SMART" id="SM00241">
    <property type="entry name" value="ZP"/>
    <property type="match status" value="1"/>
</dbReference>
<sequence length="665" mass="73394">MAQVTMQQDHVLGPGVAVVGSSIPSSPPHVDNTHITDPPQRPYEYEGQGGFSDGYSRENNQLSRGSESFGNTIEVQQGGREAVIYEVECMVTNTVPYPIVNFLAFPRKRDLAHPLEANILGNRGQLTASSDTVLNVVSDCDHNRSELRVTVVFNQPFRGRIYANGYHSIAPCTWNFNNVAEAFIQIPFTACGTLSERPQPGENFYTFKNAIVVMPSRPGNILTGTDRAYPVSCKLDKPNQIVSFKQNVNTGSQIGEGRTYSGPAQRKDKLSGNVSTRISISPKQTTTEPSVDEKKPDLPIVSMKVVQGTDLFATAADRLLVGQNSTLILYYEDDGYWDLGMGTCYAHDGSGYRKIELLDARGCPVYRRVGDVRKHRYGDVIYMFSVFEAFKFPDREQSYYECAVNVCKHECKPRDCTEARPVENQQRRALSRDKDGGVARPRPNILTTDFEESLPEGYYPDVTSDTETSFDQSLPGEEGTSEGGAADADYLVNYWKDKEEEEEDAEEEDGVQEQLNLYSGIRMKLPGDDDYPTDGGLKSAMLEAEASALPTSSCVDTEVFVIVILVLAAILVATIVIIAITCIKLHIMAQKKYQYQPSPPVNGLDLCSTISTPVIGGRRHDASSYFRPWNVPTVPLHADAVRAGTMGNMNVKYSIRNATSGQSHS</sequence>
<evidence type="ECO:0000256" key="2">
    <source>
        <dbReference type="SAM" id="Phobius"/>
    </source>
</evidence>
<keyword evidence="2" id="KW-1133">Transmembrane helix</keyword>
<dbReference type="InterPro" id="IPR056953">
    <property type="entry name" value="CUT_N"/>
</dbReference>
<dbReference type="PANTHER" id="PTHR46560">
    <property type="entry name" value="CYPHER, ISOFORM B"/>
    <property type="match status" value="1"/>
</dbReference>
<dbReference type="InterPro" id="IPR001507">
    <property type="entry name" value="ZP_dom"/>
</dbReference>
<reference evidence="5" key="1">
    <citation type="submission" date="2025-08" db="UniProtKB">
        <authorList>
            <consortium name="RefSeq"/>
        </authorList>
    </citation>
    <scope>IDENTIFICATION</scope>
</reference>
<feature type="region of interest" description="Disordered" evidence="1">
    <location>
        <begin position="22"/>
        <end position="71"/>
    </location>
</feature>
<dbReference type="GeneID" id="106820212"/>
<evidence type="ECO:0000313" key="5">
    <source>
        <dbReference type="RefSeq" id="XP_014680239.1"/>
    </source>
</evidence>
<feature type="compositionally biased region" description="Polar residues" evidence="1">
    <location>
        <begin position="57"/>
        <end position="71"/>
    </location>
</feature>
<dbReference type="Proteomes" id="UP000695022">
    <property type="component" value="Unplaced"/>
</dbReference>
<keyword evidence="2" id="KW-0812">Transmembrane</keyword>
<keyword evidence="4" id="KW-1185">Reference proteome</keyword>
<feature type="compositionally biased region" description="Polar residues" evidence="1">
    <location>
        <begin position="463"/>
        <end position="472"/>
    </location>
</feature>
<accession>A0ABM1F718</accession>
<feature type="region of interest" description="Disordered" evidence="1">
    <location>
        <begin position="420"/>
        <end position="484"/>
    </location>
</feature>
<keyword evidence="2" id="KW-0472">Membrane</keyword>
<proteinExistence type="predicted"/>
<evidence type="ECO:0000259" key="3">
    <source>
        <dbReference type="PROSITE" id="PS51034"/>
    </source>
</evidence>
<dbReference type="PANTHER" id="PTHR46560:SF5">
    <property type="entry name" value="CYPHER, ISOFORM B"/>
    <property type="match status" value="1"/>
</dbReference>
<evidence type="ECO:0000313" key="4">
    <source>
        <dbReference type="Proteomes" id="UP000695022"/>
    </source>
</evidence>
<dbReference type="PROSITE" id="PS51034">
    <property type="entry name" value="ZP_2"/>
    <property type="match status" value="1"/>
</dbReference>
<feature type="region of interest" description="Disordered" evidence="1">
    <location>
        <begin position="253"/>
        <end position="273"/>
    </location>
</feature>
<protein>
    <submittedName>
        <fullName evidence="5">Uncharacterized protein LOC106820212</fullName>
    </submittedName>
</protein>
<feature type="domain" description="ZP" evidence="3">
    <location>
        <begin position="139"/>
        <end position="423"/>
    </location>
</feature>
<name>A0ABM1F718_PRICU</name>
<evidence type="ECO:0000256" key="1">
    <source>
        <dbReference type="SAM" id="MobiDB-lite"/>
    </source>
</evidence>
<dbReference type="Pfam" id="PF00100">
    <property type="entry name" value="Zona_pellucida"/>
    <property type="match status" value="1"/>
</dbReference>
<gene>
    <name evidence="5" type="primary">LOC106820212</name>
</gene>
<feature type="transmembrane region" description="Helical" evidence="2">
    <location>
        <begin position="559"/>
        <end position="583"/>
    </location>
</feature>
<dbReference type="InterPro" id="IPR055355">
    <property type="entry name" value="ZP-C"/>
</dbReference>
<organism evidence="4 5">
    <name type="scientific">Priapulus caudatus</name>
    <name type="common">Priapulid worm</name>
    <dbReference type="NCBI Taxonomy" id="37621"/>
    <lineage>
        <taxon>Eukaryota</taxon>
        <taxon>Metazoa</taxon>
        <taxon>Ecdysozoa</taxon>
        <taxon>Scalidophora</taxon>
        <taxon>Priapulida</taxon>
        <taxon>Priapulimorpha</taxon>
        <taxon>Priapulimorphida</taxon>
        <taxon>Priapulidae</taxon>
        <taxon>Priapulus</taxon>
    </lineage>
</organism>
<dbReference type="RefSeq" id="XP_014680239.1">
    <property type="nucleotide sequence ID" value="XM_014824753.1"/>
</dbReference>